<evidence type="ECO:0000256" key="1">
    <source>
        <dbReference type="SAM" id="MobiDB-lite"/>
    </source>
</evidence>
<feature type="region of interest" description="Disordered" evidence="1">
    <location>
        <begin position="60"/>
        <end position="110"/>
    </location>
</feature>
<feature type="compositionally biased region" description="Polar residues" evidence="1">
    <location>
        <begin position="100"/>
        <end position="110"/>
    </location>
</feature>
<dbReference type="Proteomes" id="UP000887574">
    <property type="component" value="Unplaced"/>
</dbReference>
<accession>A0A915CW96</accession>
<evidence type="ECO:0000313" key="3">
    <source>
        <dbReference type="WBParaSite" id="jg13327"/>
    </source>
</evidence>
<dbReference type="PANTHER" id="PTHR38613:SF3">
    <property type="entry name" value="C6 DOMAIN-CONTAINING PROTEIN"/>
    <property type="match status" value="1"/>
</dbReference>
<dbReference type="AlphaFoldDB" id="A0A915CW96"/>
<dbReference type="WBParaSite" id="jg13327">
    <property type="protein sequence ID" value="jg13327"/>
    <property type="gene ID" value="jg13327"/>
</dbReference>
<proteinExistence type="predicted"/>
<protein>
    <submittedName>
        <fullName evidence="3">Uncharacterized protein</fullName>
    </submittedName>
</protein>
<name>A0A915CW96_9BILA</name>
<keyword evidence="2" id="KW-1185">Reference proteome</keyword>
<evidence type="ECO:0000313" key="2">
    <source>
        <dbReference type="Proteomes" id="UP000887574"/>
    </source>
</evidence>
<sequence length="374" mass="40292">MLLVAQTLYLSKSAQHLISFLFFAFCAIPHLSHQADPFVQIICARRPSLRYCPQSVVRRAASDKPPSPFKSESSEVDVLESDNTDSSKQLKEGEEEFDENQSNLNLPLTTSTDLPNHRQFAGMTPAPVKPDILYTILPSIQKKTLKYCPLNQYTFMTTCSPGKSLRYDLQVFCADYSEMCGVPNINLFPSRFRNQNLYRPHGYGQKQENGHLGVGRSLSVGLGVVPGLTFTNSKGVDVGSMPGLDQIGGMMFNDGTDVGILGERVGHTPDRAVGALGRGFPTFGLAPGDTSAADKQAQNAALRSLGIPPVPGLGKILGGLQSPKRKQKGPLYEPGYDAINKHSLIATGRTDGDKVSVPMLGTVESTHGVGIGIG</sequence>
<organism evidence="2 3">
    <name type="scientific">Ditylenchus dipsaci</name>
    <dbReference type="NCBI Taxonomy" id="166011"/>
    <lineage>
        <taxon>Eukaryota</taxon>
        <taxon>Metazoa</taxon>
        <taxon>Ecdysozoa</taxon>
        <taxon>Nematoda</taxon>
        <taxon>Chromadorea</taxon>
        <taxon>Rhabditida</taxon>
        <taxon>Tylenchina</taxon>
        <taxon>Tylenchomorpha</taxon>
        <taxon>Sphaerularioidea</taxon>
        <taxon>Anguinidae</taxon>
        <taxon>Anguininae</taxon>
        <taxon>Ditylenchus</taxon>
    </lineage>
</organism>
<reference evidence="3" key="1">
    <citation type="submission" date="2022-11" db="UniProtKB">
        <authorList>
            <consortium name="WormBaseParasite"/>
        </authorList>
    </citation>
    <scope>IDENTIFICATION</scope>
</reference>
<dbReference type="PANTHER" id="PTHR38613">
    <property type="entry name" value="PROTEIN CBG03211-RELATED"/>
    <property type="match status" value="1"/>
</dbReference>
<feature type="compositionally biased region" description="Acidic residues" evidence="1">
    <location>
        <begin position="74"/>
        <end position="83"/>
    </location>
</feature>